<sequence>MAIAKQGDKVRINYTGTLEDGTIFDTTVKDAGCCDDDDCGCGCDDDGCEDDGCGCGDHGPLELTIGNEDFFPQIEEALVGMAPGEKKKVLIPAEDAFGEYDEDEVFAISREQLTGDIVPEVGMELELTGDDDEPVDVVVVEVNDTAIVVDANHPLAGEDITYEIELLEIL</sequence>
<keyword evidence="7 9" id="KW-0413">Isomerase</keyword>
<evidence type="ECO:0000256" key="7">
    <source>
        <dbReference type="ARBA" id="ARBA00023235"/>
    </source>
</evidence>
<dbReference type="Proteomes" id="UP000568888">
    <property type="component" value="Unassembled WGS sequence"/>
</dbReference>
<evidence type="ECO:0000313" key="14">
    <source>
        <dbReference type="Proteomes" id="UP000568888"/>
    </source>
</evidence>
<evidence type="ECO:0000313" key="13">
    <source>
        <dbReference type="EMBL" id="UPU36081.1"/>
    </source>
</evidence>
<dbReference type="InterPro" id="IPR001179">
    <property type="entry name" value="PPIase_FKBP_dom"/>
</dbReference>
<evidence type="ECO:0000256" key="8">
    <source>
        <dbReference type="ARBA" id="ARBA00037071"/>
    </source>
</evidence>
<dbReference type="Pfam" id="PF00254">
    <property type="entry name" value="FKBP_C"/>
    <property type="match status" value="2"/>
</dbReference>
<evidence type="ECO:0000256" key="9">
    <source>
        <dbReference type="PROSITE-ProRule" id="PRU00277"/>
    </source>
</evidence>
<evidence type="ECO:0000256" key="10">
    <source>
        <dbReference type="RuleBase" id="RU003915"/>
    </source>
</evidence>
<dbReference type="RefSeq" id="WP_183344221.1">
    <property type="nucleotide sequence ID" value="NZ_BLXY01000001.1"/>
</dbReference>
<comment type="function">
    <text evidence="8">Also involved in hydrogenase metallocenter assembly, probably by participating in the nickel insertion step. This function in hydrogenase biosynthesis requires chaperone activity and the presence of the metal-binding domain, but not PPIase activity.</text>
</comment>
<dbReference type="Proteomes" id="UP000831485">
    <property type="component" value="Chromosome"/>
</dbReference>
<reference evidence="14" key="1">
    <citation type="submission" date="2020-06" db="EMBL/GenBank/DDBJ databases">
        <title>Draft genomic sequecing of Geomonas sp. Red736.</title>
        <authorList>
            <person name="Itoh H."/>
            <person name="Xu Z.X."/>
            <person name="Ushijima N."/>
            <person name="Masuda Y."/>
            <person name="Shiratori Y."/>
            <person name="Senoo K."/>
        </authorList>
    </citation>
    <scope>NUCLEOTIDE SEQUENCE [LARGE SCALE GENOMIC DNA]</scope>
    <source>
        <strain evidence="14">Red736</strain>
    </source>
</reference>
<evidence type="ECO:0000256" key="6">
    <source>
        <dbReference type="ARBA" id="ARBA00023186"/>
    </source>
</evidence>
<proteinExistence type="inferred from homology"/>
<gene>
    <name evidence="12" type="ORF">GMPD_02310</name>
    <name evidence="13" type="ORF">M1B72_22035</name>
</gene>
<evidence type="ECO:0000256" key="3">
    <source>
        <dbReference type="ARBA" id="ARBA00006577"/>
    </source>
</evidence>
<dbReference type="PANTHER" id="PTHR47861:SF3">
    <property type="entry name" value="FKBP-TYPE PEPTIDYL-PROLYL CIS-TRANS ISOMERASE SLYD"/>
    <property type="match status" value="1"/>
</dbReference>
<protein>
    <recommendedName>
        <fullName evidence="10">Peptidyl-prolyl cis-trans isomerase</fullName>
        <ecNumber evidence="10">5.2.1.8</ecNumber>
    </recommendedName>
</protein>
<keyword evidence="15" id="KW-1185">Reference proteome</keyword>
<reference evidence="13" key="3">
    <citation type="submission" date="2022-04" db="EMBL/GenBank/DDBJ databases">
        <authorList>
            <person name="Liu G."/>
        </authorList>
    </citation>
    <scope>NUCLEOTIDE SEQUENCE</scope>
    <source>
        <strain evidence="13">RG22</strain>
    </source>
</reference>
<organism evidence="12 14">
    <name type="scientific">Geomonas paludis</name>
    <dbReference type="NCBI Taxonomy" id="2740185"/>
    <lineage>
        <taxon>Bacteria</taxon>
        <taxon>Pseudomonadati</taxon>
        <taxon>Thermodesulfobacteriota</taxon>
        <taxon>Desulfuromonadia</taxon>
        <taxon>Geobacterales</taxon>
        <taxon>Geobacteraceae</taxon>
        <taxon>Geomonas</taxon>
    </lineage>
</organism>
<dbReference type="PROSITE" id="PS50059">
    <property type="entry name" value="FKBP_PPIASE"/>
    <property type="match status" value="1"/>
</dbReference>
<accession>A0A6V8MQV4</accession>
<dbReference type="SUPFAM" id="SSF54534">
    <property type="entry name" value="FKBP-like"/>
    <property type="match status" value="1"/>
</dbReference>
<keyword evidence="5 9" id="KW-0697">Rotamase</keyword>
<feature type="domain" description="PPIase FKBP-type" evidence="11">
    <location>
        <begin position="7"/>
        <end position="127"/>
    </location>
</feature>
<evidence type="ECO:0000313" key="15">
    <source>
        <dbReference type="Proteomes" id="UP000831485"/>
    </source>
</evidence>
<comment type="similarity">
    <text evidence="3 10">Belongs to the FKBP-type PPIase family.</text>
</comment>
<evidence type="ECO:0000256" key="5">
    <source>
        <dbReference type="ARBA" id="ARBA00023110"/>
    </source>
</evidence>
<dbReference type="EMBL" id="CP096574">
    <property type="protein sequence ID" value="UPU36081.1"/>
    <property type="molecule type" value="Genomic_DNA"/>
</dbReference>
<dbReference type="GO" id="GO:0003755">
    <property type="term" value="F:peptidyl-prolyl cis-trans isomerase activity"/>
    <property type="evidence" value="ECO:0007669"/>
    <property type="project" value="UniProtKB-UniRule"/>
</dbReference>
<comment type="subcellular location">
    <subcellularLocation>
        <location evidence="2">Cytoplasm</location>
    </subcellularLocation>
</comment>
<evidence type="ECO:0000313" key="12">
    <source>
        <dbReference type="EMBL" id="GFO62312.1"/>
    </source>
</evidence>
<keyword evidence="4" id="KW-0963">Cytoplasm</keyword>
<dbReference type="GO" id="GO:0042026">
    <property type="term" value="P:protein refolding"/>
    <property type="evidence" value="ECO:0007669"/>
    <property type="project" value="UniProtKB-ARBA"/>
</dbReference>
<dbReference type="GO" id="GO:0005737">
    <property type="term" value="C:cytoplasm"/>
    <property type="evidence" value="ECO:0007669"/>
    <property type="project" value="UniProtKB-SubCell"/>
</dbReference>
<dbReference type="Gene3D" id="3.10.50.40">
    <property type="match status" value="1"/>
</dbReference>
<keyword evidence="6" id="KW-0143">Chaperone</keyword>
<dbReference type="AlphaFoldDB" id="A0A6V8MQV4"/>
<evidence type="ECO:0000256" key="1">
    <source>
        <dbReference type="ARBA" id="ARBA00000971"/>
    </source>
</evidence>
<reference evidence="12" key="2">
    <citation type="journal article" date="2021" name="Int. J. Syst. Evol. Microbiol.">
        <title>Geomonas silvestris sp. nov., Geomonas paludis sp. nov. and Geomonas limicola sp. nov., isolated from terrestrial environments, and emended description of the genus Geomonas.</title>
        <authorList>
            <person name="Itoh H."/>
            <person name="Xu Z."/>
            <person name="Masuda Y."/>
            <person name="Ushijima N."/>
            <person name="Hayakawa C."/>
            <person name="Shiratori Y."/>
            <person name="Senoo K."/>
        </authorList>
    </citation>
    <scope>NUCLEOTIDE SEQUENCE</scope>
    <source>
        <strain evidence="12">Red736</strain>
    </source>
</reference>
<evidence type="ECO:0000256" key="2">
    <source>
        <dbReference type="ARBA" id="ARBA00004496"/>
    </source>
</evidence>
<dbReference type="EMBL" id="BLXY01000001">
    <property type="protein sequence ID" value="GFO62312.1"/>
    <property type="molecule type" value="Genomic_DNA"/>
</dbReference>
<evidence type="ECO:0000259" key="11">
    <source>
        <dbReference type="PROSITE" id="PS50059"/>
    </source>
</evidence>
<dbReference type="InterPro" id="IPR046357">
    <property type="entry name" value="PPIase_dom_sf"/>
</dbReference>
<dbReference type="PANTHER" id="PTHR47861">
    <property type="entry name" value="FKBP-TYPE PEPTIDYL-PROLYL CIS-TRANS ISOMERASE SLYD"/>
    <property type="match status" value="1"/>
</dbReference>
<name>A0A6V8MQV4_9BACT</name>
<evidence type="ECO:0000256" key="4">
    <source>
        <dbReference type="ARBA" id="ARBA00022490"/>
    </source>
</evidence>
<comment type="catalytic activity">
    <reaction evidence="1 9 10">
        <text>[protein]-peptidylproline (omega=180) = [protein]-peptidylproline (omega=0)</text>
        <dbReference type="Rhea" id="RHEA:16237"/>
        <dbReference type="Rhea" id="RHEA-COMP:10747"/>
        <dbReference type="Rhea" id="RHEA-COMP:10748"/>
        <dbReference type="ChEBI" id="CHEBI:83833"/>
        <dbReference type="ChEBI" id="CHEBI:83834"/>
        <dbReference type="EC" id="5.2.1.8"/>
    </reaction>
</comment>
<dbReference type="EC" id="5.2.1.8" evidence="10"/>